<dbReference type="WBParaSite" id="SMUV_0001097701-mRNA-1">
    <property type="protein sequence ID" value="SMUV_0001097701-mRNA-1"/>
    <property type="gene ID" value="SMUV_0001097701"/>
</dbReference>
<dbReference type="STRING" id="451379.A0A0N5B125"/>
<dbReference type="PANTHER" id="PTHR12001">
    <property type="entry name" value="GERANYLGERANYL PYROPHOSPHATE SYNTHASE"/>
    <property type="match status" value="1"/>
</dbReference>
<dbReference type="GO" id="GO:0005739">
    <property type="term" value="C:mitochondrion"/>
    <property type="evidence" value="ECO:0007669"/>
    <property type="project" value="TreeGrafter"/>
</dbReference>
<evidence type="ECO:0000313" key="8">
    <source>
        <dbReference type="Proteomes" id="UP000046393"/>
    </source>
</evidence>
<protein>
    <submittedName>
        <fullName evidence="9">Polyprenyl synthetase</fullName>
    </submittedName>
</protein>
<keyword evidence="5" id="KW-0460">Magnesium</keyword>
<dbReference type="GO" id="GO:0042811">
    <property type="term" value="P:pheromone biosynthetic process"/>
    <property type="evidence" value="ECO:0007669"/>
    <property type="project" value="UniProtKB-ARBA"/>
</dbReference>
<accession>A0A0N5B125</accession>
<evidence type="ECO:0000256" key="7">
    <source>
        <dbReference type="RuleBase" id="RU004466"/>
    </source>
</evidence>
<keyword evidence="6" id="KW-0414">Isoprene biosynthesis</keyword>
<proteinExistence type="inferred from homology"/>
<comment type="cofactor">
    <cofactor evidence="1">
        <name>Mg(2+)</name>
        <dbReference type="ChEBI" id="CHEBI:18420"/>
    </cofactor>
</comment>
<keyword evidence="3 7" id="KW-0808">Transferase</keyword>
<dbReference type="GO" id="GO:0008299">
    <property type="term" value="P:isoprenoid biosynthetic process"/>
    <property type="evidence" value="ECO:0007669"/>
    <property type="project" value="UniProtKB-KW"/>
</dbReference>
<evidence type="ECO:0000256" key="4">
    <source>
        <dbReference type="ARBA" id="ARBA00022723"/>
    </source>
</evidence>
<dbReference type="GO" id="GO:1990234">
    <property type="term" value="C:transferase complex"/>
    <property type="evidence" value="ECO:0007669"/>
    <property type="project" value="TreeGrafter"/>
</dbReference>
<evidence type="ECO:0000256" key="3">
    <source>
        <dbReference type="ARBA" id="ARBA00022679"/>
    </source>
</evidence>
<dbReference type="SUPFAM" id="SSF48576">
    <property type="entry name" value="Terpenoid synthases"/>
    <property type="match status" value="1"/>
</dbReference>
<dbReference type="CDD" id="cd00685">
    <property type="entry name" value="Trans_IPPS_HT"/>
    <property type="match status" value="1"/>
</dbReference>
<reference evidence="9" key="1">
    <citation type="submission" date="2017-02" db="UniProtKB">
        <authorList>
            <consortium name="WormBaseParasite"/>
        </authorList>
    </citation>
    <scope>IDENTIFICATION</scope>
</reference>
<dbReference type="Gene3D" id="1.10.600.10">
    <property type="entry name" value="Farnesyl Diphosphate Synthase"/>
    <property type="match status" value="1"/>
</dbReference>
<evidence type="ECO:0000313" key="9">
    <source>
        <dbReference type="WBParaSite" id="SMUV_0001097701-mRNA-1"/>
    </source>
</evidence>
<dbReference type="InterPro" id="IPR008949">
    <property type="entry name" value="Isoprenoid_synthase_dom_sf"/>
</dbReference>
<comment type="similarity">
    <text evidence="2 7">Belongs to the FPP/GGPP synthase family.</text>
</comment>
<keyword evidence="8" id="KW-1185">Reference proteome</keyword>
<dbReference type="InterPro" id="IPR000092">
    <property type="entry name" value="Polyprenyl_synt"/>
</dbReference>
<dbReference type="Proteomes" id="UP000046393">
    <property type="component" value="Unplaced"/>
</dbReference>
<evidence type="ECO:0000256" key="6">
    <source>
        <dbReference type="ARBA" id="ARBA00023229"/>
    </source>
</evidence>
<evidence type="ECO:0000256" key="2">
    <source>
        <dbReference type="ARBA" id="ARBA00006706"/>
    </source>
</evidence>
<dbReference type="PROSITE" id="PS00444">
    <property type="entry name" value="POLYPRENYL_SYNTHASE_2"/>
    <property type="match status" value="1"/>
</dbReference>
<dbReference type="GO" id="GO:0004659">
    <property type="term" value="F:prenyltransferase activity"/>
    <property type="evidence" value="ECO:0007669"/>
    <property type="project" value="InterPro"/>
</dbReference>
<name>A0A0N5B125_9BILA</name>
<dbReference type="Pfam" id="PF00348">
    <property type="entry name" value="polyprenyl_synt"/>
    <property type="match status" value="1"/>
</dbReference>
<sequence length="343" mass="38185">MPQSDVLKSVLEENMNTSASFSKATTLGTDFTKALKKMAEYYFSHSGKLLRPTISLLMAYGCNQLKGKYASDENRLINKVSLNQYRIALISEMIHTASLVHDDVIDESAVRRGNPTVNALWGNKMAVLVGDYILARATQILCSIGRPNVISVMALIIEDLVKGEFMQLMSNGDEGEKNTKKRFEEYMAKTYSKTASLFANSCKSVAMLADLSASDERISYEYGRSFGIAFQLIDDMLDFVSSSNVMGKPTANDLKLGLATAPVLFAAQEFTELNELIDRRFSGEEDVQKAWELVLNSNGLDKTRSLAKQYAENAVKMAEKLPNGEGVRDRLIELAMFQIERQK</sequence>
<dbReference type="GO" id="GO:0006744">
    <property type="term" value="P:ubiquinone biosynthetic process"/>
    <property type="evidence" value="ECO:0007669"/>
    <property type="project" value="TreeGrafter"/>
</dbReference>
<evidence type="ECO:0000256" key="1">
    <source>
        <dbReference type="ARBA" id="ARBA00001946"/>
    </source>
</evidence>
<evidence type="ECO:0000256" key="5">
    <source>
        <dbReference type="ARBA" id="ARBA00022842"/>
    </source>
</evidence>
<dbReference type="PROSITE" id="PS00723">
    <property type="entry name" value="POLYPRENYL_SYNTHASE_1"/>
    <property type="match status" value="1"/>
</dbReference>
<keyword evidence="4" id="KW-0479">Metal-binding</keyword>
<dbReference type="GO" id="GO:0046872">
    <property type="term" value="F:metal ion binding"/>
    <property type="evidence" value="ECO:0007669"/>
    <property type="project" value="UniProtKB-KW"/>
</dbReference>
<dbReference type="InterPro" id="IPR033749">
    <property type="entry name" value="Polyprenyl_synt_CS"/>
</dbReference>
<dbReference type="PANTHER" id="PTHR12001:SF69">
    <property type="entry name" value="ALL TRANS-POLYPRENYL-DIPHOSPHATE SYNTHASE PDSS1"/>
    <property type="match status" value="1"/>
</dbReference>
<dbReference type="SFLD" id="SFLDS00005">
    <property type="entry name" value="Isoprenoid_Synthase_Type_I"/>
    <property type="match status" value="1"/>
</dbReference>
<dbReference type="AlphaFoldDB" id="A0A0N5B125"/>
<organism evidence="8 9">
    <name type="scientific">Syphacia muris</name>
    <dbReference type="NCBI Taxonomy" id="451379"/>
    <lineage>
        <taxon>Eukaryota</taxon>
        <taxon>Metazoa</taxon>
        <taxon>Ecdysozoa</taxon>
        <taxon>Nematoda</taxon>
        <taxon>Chromadorea</taxon>
        <taxon>Rhabditida</taxon>
        <taxon>Spirurina</taxon>
        <taxon>Oxyuridomorpha</taxon>
        <taxon>Oxyuroidea</taxon>
        <taxon>Oxyuridae</taxon>
        <taxon>Syphacia</taxon>
    </lineage>
</organism>